<dbReference type="InterPro" id="IPR002156">
    <property type="entry name" value="RNaseH_domain"/>
</dbReference>
<dbReference type="EMBL" id="BGPR01176903">
    <property type="protein sequence ID" value="GBM49820.1"/>
    <property type="molecule type" value="Genomic_DNA"/>
</dbReference>
<organism evidence="3 4">
    <name type="scientific">Araneus ventricosus</name>
    <name type="common">Orbweaver spider</name>
    <name type="synonym">Epeira ventricosa</name>
    <dbReference type="NCBI Taxonomy" id="182803"/>
    <lineage>
        <taxon>Eukaryota</taxon>
        <taxon>Metazoa</taxon>
        <taxon>Ecdysozoa</taxon>
        <taxon>Arthropoda</taxon>
        <taxon>Chelicerata</taxon>
        <taxon>Arachnida</taxon>
        <taxon>Araneae</taxon>
        <taxon>Araneomorphae</taxon>
        <taxon>Entelegynae</taxon>
        <taxon>Araneoidea</taxon>
        <taxon>Araneidae</taxon>
        <taxon>Araneus</taxon>
    </lineage>
</organism>
<dbReference type="PROSITE" id="PS50879">
    <property type="entry name" value="RNASE_H_1"/>
    <property type="match status" value="1"/>
</dbReference>
<reference evidence="3 4" key="1">
    <citation type="journal article" date="2019" name="Sci. Rep.">
        <title>Orb-weaving spider Araneus ventricosus genome elucidates the spidroin gene catalogue.</title>
        <authorList>
            <person name="Kono N."/>
            <person name="Nakamura H."/>
            <person name="Ohtoshi R."/>
            <person name="Moran D.A.P."/>
            <person name="Shinohara A."/>
            <person name="Yoshida Y."/>
            <person name="Fujiwara M."/>
            <person name="Mori M."/>
            <person name="Tomita M."/>
            <person name="Arakawa K."/>
        </authorList>
    </citation>
    <scope>NUCLEOTIDE SEQUENCE [LARGE SCALE GENOMIC DNA]</scope>
</reference>
<dbReference type="AlphaFoldDB" id="A0A4Y2G7W9"/>
<evidence type="ECO:0000313" key="4">
    <source>
        <dbReference type="Proteomes" id="UP000499080"/>
    </source>
</evidence>
<evidence type="ECO:0000313" key="3">
    <source>
        <dbReference type="EMBL" id="GBM49820.1"/>
    </source>
</evidence>
<protein>
    <recommendedName>
        <fullName evidence="1">RNase H type-1 domain-containing protein</fullName>
    </recommendedName>
</protein>
<accession>A0A4Y2G7W9</accession>
<keyword evidence="4" id="KW-1185">Reference proteome</keyword>
<comment type="caution">
    <text evidence="3">The sequence shown here is derived from an EMBL/GenBank/DDBJ whole genome shotgun (WGS) entry which is preliminary data.</text>
</comment>
<dbReference type="Proteomes" id="UP000499080">
    <property type="component" value="Unassembled WGS sequence"/>
</dbReference>
<dbReference type="Gene3D" id="3.30.420.10">
    <property type="entry name" value="Ribonuclease H-like superfamily/Ribonuclease H"/>
    <property type="match status" value="1"/>
</dbReference>
<dbReference type="SUPFAM" id="SSF53098">
    <property type="entry name" value="Ribonuclease H-like"/>
    <property type="match status" value="1"/>
</dbReference>
<dbReference type="InterPro" id="IPR012337">
    <property type="entry name" value="RNaseH-like_sf"/>
</dbReference>
<dbReference type="GO" id="GO:0004523">
    <property type="term" value="F:RNA-DNA hybrid ribonuclease activity"/>
    <property type="evidence" value="ECO:0007669"/>
    <property type="project" value="InterPro"/>
</dbReference>
<evidence type="ECO:0000313" key="2">
    <source>
        <dbReference type="EMBL" id="GBM49632.1"/>
    </source>
</evidence>
<gene>
    <name evidence="3" type="ORF">AVEN_247678_1</name>
    <name evidence="2" type="ORF">AVEN_36581_1</name>
</gene>
<dbReference type="EMBL" id="BGPR01176847">
    <property type="protein sequence ID" value="GBM49632.1"/>
    <property type="molecule type" value="Genomic_DNA"/>
</dbReference>
<feature type="domain" description="RNase H type-1" evidence="1">
    <location>
        <begin position="1"/>
        <end position="86"/>
    </location>
</feature>
<name>A0A4Y2G7W9_ARAVE</name>
<dbReference type="GO" id="GO:0003676">
    <property type="term" value="F:nucleic acid binding"/>
    <property type="evidence" value="ECO:0007669"/>
    <property type="project" value="InterPro"/>
</dbReference>
<evidence type="ECO:0000259" key="1">
    <source>
        <dbReference type="PROSITE" id="PS50879"/>
    </source>
</evidence>
<proteinExistence type="predicted"/>
<sequence>MIAIDMALDFVLEHQLFGEIWILSDSRSVIQNLVNWRDVSDRSGMDILNKLRTQCNTCVLHLQWIASHVNLKYNDIVDSLAKEGTTMPQPLTYLELYSRRKAFVNISWGHPPAHSWYRCEGPGAAILFKGIRKDQTALPRLSSGHLKTFRFSRGDKNEVQHD</sequence>
<dbReference type="InterPro" id="IPR036397">
    <property type="entry name" value="RNaseH_sf"/>
</dbReference>